<organism evidence="2 3">
    <name type="scientific">Anaerococcus octavius</name>
    <dbReference type="NCBI Taxonomy" id="54007"/>
    <lineage>
        <taxon>Bacteria</taxon>
        <taxon>Bacillati</taxon>
        <taxon>Bacillota</taxon>
        <taxon>Tissierellia</taxon>
        <taxon>Tissierellales</taxon>
        <taxon>Peptoniphilaceae</taxon>
        <taxon>Anaerococcus</taxon>
    </lineage>
</organism>
<sequence>MTAMLKKLEFVINNKKKVQRLIQKLKLQVTNISRKSRKYSSYKGTIGKVSDNEINRKFTVDESYTQITTDTTENKYLEKDKSRNYQVKKVYLNPYLDMFNSEIISYEISKEPTLTPIIKALEGAIKVTSVNKGKSIFHSDQVSKTIYINIRRKKNNSIHVKKGKLFR</sequence>
<reference evidence="2 3" key="1">
    <citation type="submission" date="2017-12" db="EMBL/GenBank/DDBJ databases">
        <title>Phylogenetic diversity of female urinary microbiome.</title>
        <authorList>
            <person name="Thomas-White K."/>
            <person name="Wolfe A.J."/>
        </authorList>
    </citation>
    <scope>NUCLEOTIDE SEQUENCE [LARGE SCALE GENOMIC DNA]</scope>
    <source>
        <strain evidence="2 3">UMB0119</strain>
    </source>
</reference>
<proteinExistence type="predicted"/>
<dbReference type="AlphaFoldDB" id="A0A2I1MBP6"/>
<keyword evidence="3" id="KW-1185">Reference proteome</keyword>
<keyword evidence="1" id="KW-0175">Coiled coil</keyword>
<evidence type="ECO:0000313" key="2">
    <source>
        <dbReference type="EMBL" id="PKZ17547.1"/>
    </source>
</evidence>
<gene>
    <name evidence="2" type="ORF">CYJ34_02200</name>
</gene>
<protein>
    <recommendedName>
        <fullName evidence="4">Transposase</fullName>
    </recommendedName>
</protein>
<evidence type="ECO:0000256" key="1">
    <source>
        <dbReference type="SAM" id="Coils"/>
    </source>
</evidence>
<accession>A0A2I1MBP6</accession>
<dbReference type="EMBL" id="PKGS01000001">
    <property type="protein sequence ID" value="PKZ17547.1"/>
    <property type="molecule type" value="Genomic_DNA"/>
</dbReference>
<feature type="coiled-coil region" evidence="1">
    <location>
        <begin position="8"/>
        <end position="35"/>
    </location>
</feature>
<evidence type="ECO:0000313" key="3">
    <source>
        <dbReference type="Proteomes" id="UP000234335"/>
    </source>
</evidence>
<evidence type="ECO:0008006" key="4">
    <source>
        <dbReference type="Google" id="ProtNLM"/>
    </source>
</evidence>
<name>A0A2I1MBP6_9FIRM</name>
<comment type="caution">
    <text evidence="2">The sequence shown here is derived from an EMBL/GenBank/DDBJ whole genome shotgun (WGS) entry which is preliminary data.</text>
</comment>
<dbReference type="Proteomes" id="UP000234335">
    <property type="component" value="Unassembled WGS sequence"/>
</dbReference>